<dbReference type="AlphaFoldDB" id="A0A6V7W602"/>
<evidence type="ECO:0000313" key="11">
    <source>
        <dbReference type="Proteomes" id="UP000580250"/>
    </source>
</evidence>
<dbReference type="GO" id="GO:0031902">
    <property type="term" value="C:late endosome membrane"/>
    <property type="evidence" value="ECO:0007669"/>
    <property type="project" value="UniProtKB-SubCell"/>
</dbReference>
<evidence type="ECO:0000256" key="1">
    <source>
        <dbReference type="ARBA" id="ARBA00004414"/>
    </source>
</evidence>
<dbReference type="PANTHER" id="PTHR23292:SF6">
    <property type="entry name" value="FI16602P1-RELATED"/>
    <property type="match status" value="1"/>
</dbReference>
<comment type="subcellular location">
    <subcellularLocation>
        <location evidence="2">Endosome membrane</location>
        <topology evidence="2">Peripheral membrane protein</topology>
    </subcellularLocation>
    <subcellularLocation>
        <location evidence="1">Late endosome membrane</location>
    </subcellularLocation>
    <subcellularLocation>
        <location evidence="3">Lysosome membrane</location>
        <topology evidence="3">Peripheral membrane protein</topology>
        <orientation evidence="3">Cytoplasmic side</orientation>
    </subcellularLocation>
</comment>
<evidence type="ECO:0000256" key="8">
    <source>
        <dbReference type="SAM" id="Phobius"/>
    </source>
</evidence>
<evidence type="ECO:0000259" key="9">
    <source>
        <dbReference type="PROSITE" id="PS51837"/>
    </source>
</evidence>
<dbReference type="PROSITE" id="PS51837">
    <property type="entry name" value="LITAF"/>
    <property type="match status" value="1"/>
</dbReference>
<keyword evidence="6" id="KW-0862">Zinc</keyword>
<comment type="caution">
    <text evidence="10">The sequence shown here is derived from an EMBL/GenBank/DDBJ whole genome shotgun (WGS) entry which is preliminary data.</text>
</comment>
<dbReference type="GO" id="GO:0005765">
    <property type="term" value="C:lysosomal membrane"/>
    <property type="evidence" value="ECO:0007669"/>
    <property type="project" value="UniProtKB-SubCell"/>
</dbReference>
<dbReference type="InterPro" id="IPR006629">
    <property type="entry name" value="LITAF"/>
</dbReference>
<evidence type="ECO:0000256" key="5">
    <source>
        <dbReference type="ARBA" id="ARBA00022723"/>
    </source>
</evidence>
<keyword evidence="8" id="KW-0812">Transmembrane</keyword>
<dbReference type="InterPro" id="IPR037519">
    <property type="entry name" value="LITAF_fam"/>
</dbReference>
<dbReference type="SMART" id="SM00714">
    <property type="entry name" value="LITAF"/>
    <property type="match status" value="1"/>
</dbReference>
<proteinExistence type="inferred from homology"/>
<dbReference type="OrthoDB" id="4713066at2759"/>
<feature type="domain" description="LITAF" evidence="9">
    <location>
        <begin position="1"/>
        <end position="55"/>
    </location>
</feature>
<dbReference type="GO" id="GO:0008270">
    <property type="term" value="F:zinc ion binding"/>
    <property type="evidence" value="ECO:0007669"/>
    <property type="project" value="TreeGrafter"/>
</dbReference>
<keyword evidence="7 8" id="KW-0472">Membrane</keyword>
<protein>
    <recommendedName>
        <fullName evidence="9">LITAF domain-containing protein</fullName>
    </recommendedName>
</protein>
<sequence>MECPHCNAYIVTHTVKTPGTLAWIIMGVCFVFGCWSICCMPFCVDSFLDVEHFCN</sequence>
<evidence type="ECO:0000256" key="6">
    <source>
        <dbReference type="ARBA" id="ARBA00022833"/>
    </source>
</evidence>
<evidence type="ECO:0000256" key="3">
    <source>
        <dbReference type="ARBA" id="ARBA00004630"/>
    </source>
</evidence>
<organism evidence="10 11">
    <name type="scientific">Meloidogyne enterolobii</name>
    <name type="common">Root-knot nematode worm</name>
    <name type="synonym">Meloidogyne mayaguensis</name>
    <dbReference type="NCBI Taxonomy" id="390850"/>
    <lineage>
        <taxon>Eukaryota</taxon>
        <taxon>Metazoa</taxon>
        <taxon>Ecdysozoa</taxon>
        <taxon>Nematoda</taxon>
        <taxon>Chromadorea</taxon>
        <taxon>Rhabditida</taxon>
        <taxon>Tylenchina</taxon>
        <taxon>Tylenchomorpha</taxon>
        <taxon>Tylenchoidea</taxon>
        <taxon>Meloidogynidae</taxon>
        <taxon>Meloidogyninae</taxon>
        <taxon>Meloidogyne</taxon>
    </lineage>
</organism>
<evidence type="ECO:0000313" key="10">
    <source>
        <dbReference type="EMBL" id="CAD2182636.1"/>
    </source>
</evidence>
<evidence type="ECO:0000256" key="2">
    <source>
        <dbReference type="ARBA" id="ARBA00004481"/>
    </source>
</evidence>
<comment type="similarity">
    <text evidence="4">Belongs to the CDIP1/LITAF family.</text>
</comment>
<dbReference type="Proteomes" id="UP000580250">
    <property type="component" value="Unassembled WGS sequence"/>
</dbReference>
<dbReference type="Pfam" id="PF10601">
    <property type="entry name" value="zf-LITAF-like"/>
    <property type="match status" value="1"/>
</dbReference>
<keyword evidence="8" id="KW-1133">Transmembrane helix</keyword>
<evidence type="ECO:0000256" key="4">
    <source>
        <dbReference type="ARBA" id="ARBA00005975"/>
    </source>
</evidence>
<dbReference type="EMBL" id="CAJEWN010000439">
    <property type="protein sequence ID" value="CAD2182636.1"/>
    <property type="molecule type" value="Genomic_DNA"/>
</dbReference>
<gene>
    <name evidence="10" type="ORF">MENT_LOCUS34865</name>
</gene>
<reference evidence="10 11" key="1">
    <citation type="submission" date="2020-08" db="EMBL/GenBank/DDBJ databases">
        <authorList>
            <person name="Koutsovoulos G."/>
            <person name="Danchin GJ E."/>
        </authorList>
    </citation>
    <scope>NUCLEOTIDE SEQUENCE [LARGE SCALE GENOMIC DNA]</scope>
</reference>
<accession>A0A6V7W602</accession>
<evidence type="ECO:0000256" key="7">
    <source>
        <dbReference type="ARBA" id="ARBA00023136"/>
    </source>
</evidence>
<keyword evidence="5" id="KW-0479">Metal-binding</keyword>
<feature type="transmembrane region" description="Helical" evidence="8">
    <location>
        <begin position="21"/>
        <end position="44"/>
    </location>
</feature>
<dbReference type="PANTHER" id="PTHR23292">
    <property type="entry name" value="LIPOPOLYSACCHARIDE-INDUCED TUMOR NECROSIS FACTOR-ALPHA FACTOR"/>
    <property type="match status" value="1"/>
</dbReference>
<name>A0A6V7W602_MELEN</name>